<name>A0A163ZSM4_9BRAD</name>
<proteinExistence type="predicted"/>
<comment type="caution">
    <text evidence="1">The sequence shown here is derived from an EMBL/GenBank/DDBJ whole genome shotgun (WGS) entry which is preliminary data.</text>
</comment>
<dbReference type="AlphaFoldDB" id="A0A163ZSM4"/>
<gene>
    <name evidence="1" type="ORF">A4A58_26070</name>
</gene>
<evidence type="ECO:0000313" key="1">
    <source>
        <dbReference type="EMBL" id="KZD23810.1"/>
    </source>
</evidence>
<organism evidence="1 2">
    <name type="scientific">Tardiphaga robiniae</name>
    <dbReference type="NCBI Taxonomy" id="943830"/>
    <lineage>
        <taxon>Bacteria</taxon>
        <taxon>Pseudomonadati</taxon>
        <taxon>Pseudomonadota</taxon>
        <taxon>Alphaproteobacteria</taxon>
        <taxon>Hyphomicrobiales</taxon>
        <taxon>Nitrobacteraceae</taxon>
        <taxon>Tardiphaga</taxon>
    </lineage>
</organism>
<evidence type="ECO:0000313" key="2">
    <source>
        <dbReference type="Proteomes" id="UP000076574"/>
    </source>
</evidence>
<dbReference type="Proteomes" id="UP000076574">
    <property type="component" value="Unassembled WGS sequence"/>
</dbReference>
<reference evidence="1 2" key="1">
    <citation type="submission" date="2016-03" db="EMBL/GenBank/DDBJ databases">
        <title>Microsymbionts genomes from the relict species Vavilovia formosa (Stev.) Fed.</title>
        <authorList>
            <person name="Kopat V."/>
            <person name="Chirak E."/>
            <person name="Kimeklis A."/>
            <person name="Andronov E."/>
        </authorList>
    </citation>
    <scope>NUCLEOTIDE SEQUENCE [LARGE SCALE GENOMIC DNA]</scope>
    <source>
        <strain evidence="1 2">Vaf07</strain>
    </source>
</reference>
<dbReference type="EMBL" id="LVYV01000008">
    <property type="protein sequence ID" value="KZD23810.1"/>
    <property type="molecule type" value="Genomic_DNA"/>
</dbReference>
<sequence length="92" mass="9707">MDYFPFHSAPMRGASAIVTFAGLDAVDAGDAALRGSWVTSVFGQDGSAPALPLARRRPALGWKDPLDSVTDDQVKTRPAYSLEAPCPFALGL</sequence>
<protein>
    <submittedName>
        <fullName evidence="1">Uncharacterized protein</fullName>
    </submittedName>
</protein>
<keyword evidence="2" id="KW-1185">Reference proteome</keyword>
<accession>A0A163ZSM4</accession>